<evidence type="ECO:0000313" key="3">
    <source>
        <dbReference type="EMBL" id="BCG46951.1"/>
    </source>
</evidence>
<gene>
    <name evidence="3" type="ORF">GEOBRER4_n1770</name>
</gene>
<feature type="domain" description="Peptidase C39" evidence="2">
    <location>
        <begin position="55"/>
        <end position="186"/>
    </location>
</feature>
<evidence type="ECO:0000256" key="1">
    <source>
        <dbReference type="SAM" id="SignalP"/>
    </source>
</evidence>
<evidence type="ECO:0000259" key="2">
    <source>
        <dbReference type="PROSITE" id="PS50990"/>
    </source>
</evidence>
<dbReference type="Gene3D" id="3.90.70.10">
    <property type="entry name" value="Cysteine proteinases"/>
    <property type="match status" value="1"/>
</dbReference>
<dbReference type="Proteomes" id="UP000515472">
    <property type="component" value="Chromosome"/>
</dbReference>
<protein>
    <submittedName>
        <fullName evidence="3">Bacteriocin resistance protein</fullName>
    </submittedName>
</protein>
<dbReference type="KEGG" id="gbn:GEOBRER4_17010"/>
<dbReference type="GO" id="GO:0016020">
    <property type="term" value="C:membrane"/>
    <property type="evidence" value="ECO:0007669"/>
    <property type="project" value="InterPro"/>
</dbReference>
<dbReference type="EMBL" id="AP023213">
    <property type="protein sequence ID" value="BCG46951.1"/>
    <property type="molecule type" value="Genomic_DNA"/>
</dbReference>
<name>A0A6S6M5N4_9BACT</name>
<dbReference type="PROSITE" id="PS50990">
    <property type="entry name" value="PEPTIDASE_C39"/>
    <property type="match status" value="1"/>
</dbReference>
<accession>A0A6S6M5N4</accession>
<proteinExistence type="predicted"/>
<dbReference type="GO" id="GO:0005524">
    <property type="term" value="F:ATP binding"/>
    <property type="evidence" value="ECO:0007669"/>
    <property type="project" value="InterPro"/>
</dbReference>
<sequence>MQRHTIGTVLLVLAMLQSAPTPVMAGRVLVPGAFLGGINVPVASMKELRFKRTVQQQYDFSCGSAALATLLTYHYDDRVSEDEVFVAMFDHGDKEKIRREGFSLLDMKMYLERRGYQADGYRIGLEKLEKVGIPAIALVNIRGYRHFIVVKGVTKQMVLLGDPAQGARTVPREEFERWWNGLAFLVRSKKDIAHRHFNDPGEWPAKSGRAGMEPLTAVQLLDPTLYLTSRRGF</sequence>
<feature type="chain" id="PRO_5027640166" evidence="1">
    <location>
        <begin position="26"/>
        <end position="233"/>
    </location>
</feature>
<dbReference type="AlphaFoldDB" id="A0A6S6M5N4"/>
<organism evidence="3 4">
    <name type="scientific">Citrifermentans bremense</name>
    <dbReference type="NCBI Taxonomy" id="60035"/>
    <lineage>
        <taxon>Bacteria</taxon>
        <taxon>Pseudomonadati</taxon>
        <taxon>Thermodesulfobacteriota</taxon>
        <taxon>Desulfuromonadia</taxon>
        <taxon>Geobacterales</taxon>
        <taxon>Geobacteraceae</taxon>
        <taxon>Citrifermentans</taxon>
    </lineage>
</organism>
<dbReference type="Pfam" id="PF03412">
    <property type="entry name" value="Peptidase_C39"/>
    <property type="match status" value="1"/>
</dbReference>
<dbReference type="GO" id="GO:0008233">
    <property type="term" value="F:peptidase activity"/>
    <property type="evidence" value="ECO:0007669"/>
    <property type="project" value="InterPro"/>
</dbReference>
<keyword evidence="1" id="KW-0732">Signal</keyword>
<feature type="signal peptide" evidence="1">
    <location>
        <begin position="1"/>
        <end position="25"/>
    </location>
</feature>
<dbReference type="RefSeq" id="WP_185245046.1">
    <property type="nucleotide sequence ID" value="NZ_AP023213.1"/>
</dbReference>
<dbReference type="GO" id="GO:0006508">
    <property type="term" value="P:proteolysis"/>
    <property type="evidence" value="ECO:0007669"/>
    <property type="project" value="InterPro"/>
</dbReference>
<keyword evidence="4" id="KW-1185">Reference proteome</keyword>
<dbReference type="InterPro" id="IPR005074">
    <property type="entry name" value="Peptidase_C39"/>
</dbReference>
<reference evidence="3 4" key="1">
    <citation type="submission" date="2020-06" db="EMBL/GenBank/DDBJ databases">
        <title>Interaction of electrochemicaly active bacteria, Geobacter bremensis R4 on different carbon anode.</title>
        <authorList>
            <person name="Meng L."/>
            <person name="Yoshida N."/>
        </authorList>
    </citation>
    <scope>NUCLEOTIDE SEQUENCE [LARGE SCALE GENOMIC DNA]</scope>
    <source>
        <strain evidence="3 4">R4</strain>
    </source>
</reference>
<evidence type="ECO:0000313" key="4">
    <source>
        <dbReference type="Proteomes" id="UP000515472"/>
    </source>
</evidence>
<dbReference type="CDD" id="cd02423">
    <property type="entry name" value="Peptidase_C39G"/>
    <property type="match status" value="1"/>
</dbReference>